<name>A0A4R2TEL0_9FIRM</name>
<reference evidence="1 2" key="1">
    <citation type="submission" date="2019-03" db="EMBL/GenBank/DDBJ databases">
        <title>Genomic Encyclopedia of Type Strains, Phase IV (KMG-IV): sequencing the most valuable type-strain genomes for metagenomic binning, comparative biology and taxonomic classification.</title>
        <authorList>
            <person name="Goeker M."/>
        </authorList>
    </citation>
    <scope>NUCLEOTIDE SEQUENCE [LARGE SCALE GENOMIC DNA]</scope>
    <source>
        <strain evidence="1 2">DSM 100013</strain>
    </source>
</reference>
<dbReference type="EMBL" id="SLYC01000058">
    <property type="protein sequence ID" value="TCP95618.1"/>
    <property type="molecule type" value="Genomic_DNA"/>
</dbReference>
<dbReference type="AlphaFoldDB" id="A0A4R2TEL0"/>
<keyword evidence="2" id="KW-1185">Reference proteome</keyword>
<dbReference type="OrthoDB" id="9796509at2"/>
<dbReference type="Proteomes" id="UP000295504">
    <property type="component" value="Unassembled WGS sequence"/>
</dbReference>
<protein>
    <submittedName>
        <fullName evidence="1">Uncharacterized protein DUF1292</fullName>
    </submittedName>
</protein>
<accession>A0A4R2TEL0</accession>
<dbReference type="RefSeq" id="WP_132849660.1">
    <property type="nucleotide sequence ID" value="NZ_CP058648.1"/>
</dbReference>
<sequence>MGNCSQGTCNDHDHKKEKRKIYLTLQDDSKLECDVIDIFEISPQKYIAVLPTNSETALLYRFTENKDEISLSNIESDEEYTMAGDVFLKKNSHNYI</sequence>
<dbReference type="Pfam" id="PF06949">
    <property type="entry name" value="DUF1292"/>
    <property type="match status" value="1"/>
</dbReference>
<dbReference type="InterPro" id="IPR009711">
    <property type="entry name" value="UPF0473"/>
</dbReference>
<evidence type="ECO:0000313" key="1">
    <source>
        <dbReference type="EMBL" id="TCP95618.1"/>
    </source>
</evidence>
<gene>
    <name evidence="1" type="ORF">EDD79_10582</name>
</gene>
<organism evidence="1 2">
    <name type="scientific">Serpentinicella alkaliphila</name>
    <dbReference type="NCBI Taxonomy" id="1734049"/>
    <lineage>
        <taxon>Bacteria</taxon>
        <taxon>Bacillati</taxon>
        <taxon>Bacillota</taxon>
        <taxon>Clostridia</taxon>
        <taxon>Peptostreptococcales</taxon>
        <taxon>Natronincolaceae</taxon>
        <taxon>Serpentinicella</taxon>
    </lineage>
</organism>
<evidence type="ECO:0000313" key="2">
    <source>
        <dbReference type="Proteomes" id="UP000295504"/>
    </source>
</evidence>
<proteinExistence type="predicted"/>
<comment type="caution">
    <text evidence="1">The sequence shown here is derived from an EMBL/GenBank/DDBJ whole genome shotgun (WGS) entry which is preliminary data.</text>
</comment>